<evidence type="ECO:0000256" key="1">
    <source>
        <dbReference type="SAM" id="SignalP"/>
    </source>
</evidence>
<evidence type="ECO:0000313" key="2">
    <source>
        <dbReference type="EnsemblMetazoa" id="CLYHEMP022479.1"/>
    </source>
</evidence>
<sequence>MVLQFSFICLIVFSGGSAEILGVPPNNHGKEAIILVGEQEETLTANNLKLTLPILSTEWSLELSFKLSPTPGGNWCNILHFTQNGNQGSVGDRIPAVYWRTSTKSFTVSLSMNGNVKEVFNPIPDLVVDQTYNMELHHRYASGGVYKFSIFVNGEMTDTQENTQARQLYDVKAYIGGPFSLACQGKIKNVKWTNFL</sequence>
<protein>
    <recommendedName>
        <fullName evidence="4">Cnidarian restricted protein</fullName>
    </recommendedName>
</protein>
<dbReference type="EnsemblMetazoa" id="CLYHEMT022479.1">
    <property type="protein sequence ID" value="CLYHEMP022479.1"/>
    <property type="gene ID" value="CLYHEMG022479"/>
</dbReference>
<organism evidence="2 3">
    <name type="scientific">Clytia hemisphaerica</name>
    <dbReference type="NCBI Taxonomy" id="252671"/>
    <lineage>
        <taxon>Eukaryota</taxon>
        <taxon>Metazoa</taxon>
        <taxon>Cnidaria</taxon>
        <taxon>Hydrozoa</taxon>
        <taxon>Hydroidolina</taxon>
        <taxon>Leptothecata</taxon>
        <taxon>Obeliida</taxon>
        <taxon>Clytiidae</taxon>
        <taxon>Clytia</taxon>
    </lineage>
</organism>
<keyword evidence="3" id="KW-1185">Reference proteome</keyword>
<dbReference type="AlphaFoldDB" id="A0A7M5XG55"/>
<dbReference type="OrthoDB" id="10634822at2759"/>
<dbReference type="Proteomes" id="UP000594262">
    <property type="component" value="Unplaced"/>
</dbReference>
<dbReference type="GeneID" id="136823372"/>
<dbReference type="RefSeq" id="XP_066935644.1">
    <property type="nucleotide sequence ID" value="XM_067079543.1"/>
</dbReference>
<name>A0A7M5XG55_9CNID</name>
<keyword evidence="1" id="KW-0732">Signal</keyword>
<evidence type="ECO:0008006" key="4">
    <source>
        <dbReference type="Google" id="ProtNLM"/>
    </source>
</evidence>
<accession>A0A7M5XG55</accession>
<proteinExistence type="predicted"/>
<reference evidence="2" key="1">
    <citation type="submission" date="2021-01" db="UniProtKB">
        <authorList>
            <consortium name="EnsemblMetazoa"/>
        </authorList>
    </citation>
    <scope>IDENTIFICATION</scope>
</reference>
<feature type="chain" id="PRO_5029813213" description="Cnidarian restricted protein" evidence="1">
    <location>
        <begin position="19"/>
        <end position="196"/>
    </location>
</feature>
<feature type="signal peptide" evidence="1">
    <location>
        <begin position="1"/>
        <end position="18"/>
    </location>
</feature>
<evidence type="ECO:0000313" key="3">
    <source>
        <dbReference type="Proteomes" id="UP000594262"/>
    </source>
</evidence>